<evidence type="ECO:0000256" key="4">
    <source>
        <dbReference type="SAM" id="SignalP"/>
    </source>
</evidence>
<reference evidence="6" key="1">
    <citation type="submission" date="2020-07" db="EMBL/GenBank/DDBJ databases">
        <title>Huge and variable diversity of episymbiotic CPR bacteria and DPANN archaea in groundwater ecosystems.</title>
        <authorList>
            <person name="He C.Y."/>
            <person name="Keren R."/>
            <person name="Whittaker M."/>
            <person name="Farag I.F."/>
            <person name="Doudna J."/>
            <person name="Cate J.H.D."/>
            <person name="Banfield J.F."/>
        </authorList>
    </citation>
    <scope>NUCLEOTIDE SEQUENCE</scope>
    <source>
        <strain evidence="6">NC_groundwater_1520_Pr4_B-0.1um_53_5</strain>
    </source>
</reference>
<evidence type="ECO:0000256" key="1">
    <source>
        <dbReference type="ARBA" id="ARBA00022729"/>
    </source>
</evidence>
<evidence type="ECO:0000259" key="5">
    <source>
        <dbReference type="Pfam" id="PF13860"/>
    </source>
</evidence>
<dbReference type="GO" id="GO:0033627">
    <property type="term" value="P:cell adhesion mediated by integrin"/>
    <property type="evidence" value="ECO:0007669"/>
    <property type="project" value="TreeGrafter"/>
</dbReference>
<dbReference type="GO" id="GO:0009897">
    <property type="term" value="C:external side of plasma membrane"/>
    <property type="evidence" value="ECO:0007669"/>
    <property type="project" value="TreeGrafter"/>
</dbReference>
<evidence type="ECO:0000256" key="2">
    <source>
        <dbReference type="ARBA" id="ARBA00022737"/>
    </source>
</evidence>
<dbReference type="Pfam" id="PF01839">
    <property type="entry name" value="FG-GAP"/>
    <property type="match status" value="1"/>
</dbReference>
<dbReference type="GO" id="GO:0098609">
    <property type="term" value="P:cell-cell adhesion"/>
    <property type="evidence" value="ECO:0007669"/>
    <property type="project" value="TreeGrafter"/>
</dbReference>
<dbReference type="Gene3D" id="2.60.40.4070">
    <property type="match status" value="1"/>
</dbReference>
<dbReference type="PRINTS" id="PR01185">
    <property type="entry name" value="INTEGRINA"/>
</dbReference>
<dbReference type="PANTHER" id="PTHR23220:SF122">
    <property type="entry name" value="INTEGRIN ALPHA-PS1"/>
    <property type="match status" value="1"/>
</dbReference>
<name>A0A933MK55_UNCT6</name>
<evidence type="ECO:0000313" key="7">
    <source>
        <dbReference type="Proteomes" id="UP000736328"/>
    </source>
</evidence>
<dbReference type="PANTHER" id="PTHR23220">
    <property type="entry name" value="INTEGRIN ALPHA"/>
    <property type="match status" value="1"/>
</dbReference>
<dbReference type="InterPro" id="IPR026444">
    <property type="entry name" value="Secre_tail"/>
</dbReference>
<dbReference type="GO" id="GO:0007229">
    <property type="term" value="P:integrin-mediated signaling pathway"/>
    <property type="evidence" value="ECO:0007669"/>
    <property type="project" value="TreeGrafter"/>
</dbReference>
<dbReference type="InterPro" id="IPR000413">
    <property type="entry name" value="Integrin_alpha"/>
</dbReference>
<dbReference type="GO" id="GO:0005178">
    <property type="term" value="F:integrin binding"/>
    <property type="evidence" value="ECO:0007669"/>
    <property type="project" value="TreeGrafter"/>
</dbReference>
<dbReference type="InterPro" id="IPR028994">
    <property type="entry name" value="Integrin_alpha_N"/>
</dbReference>
<gene>
    <name evidence="6" type="ORF">HY768_05495</name>
</gene>
<protein>
    <submittedName>
        <fullName evidence="6">FG-GAP repeat protein</fullName>
    </submittedName>
</protein>
<keyword evidence="2" id="KW-0677">Repeat</keyword>
<dbReference type="Pfam" id="PF13517">
    <property type="entry name" value="FG-GAP_3"/>
    <property type="match status" value="1"/>
</dbReference>
<dbReference type="Pfam" id="PF13860">
    <property type="entry name" value="FlgD_ig"/>
    <property type="match status" value="1"/>
</dbReference>
<dbReference type="Gene3D" id="2.130.10.130">
    <property type="entry name" value="Integrin alpha, N-terminal"/>
    <property type="match status" value="3"/>
</dbReference>
<keyword evidence="1 4" id="KW-0732">Signal</keyword>
<dbReference type="EMBL" id="JACQXR010000069">
    <property type="protein sequence ID" value="MBI4726663.1"/>
    <property type="molecule type" value="Genomic_DNA"/>
</dbReference>
<keyword evidence="3" id="KW-0325">Glycoprotein</keyword>
<proteinExistence type="predicted"/>
<feature type="domain" description="FlgD/Vpr Ig-like" evidence="5">
    <location>
        <begin position="458"/>
        <end position="522"/>
    </location>
</feature>
<dbReference type="SUPFAM" id="SSF69318">
    <property type="entry name" value="Integrin alpha N-terminal domain"/>
    <property type="match status" value="2"/>
</dbReference>
<accession>A0A933MK55</accession>
<dbReference type="SMART" id="SM00191">
    <property type="entry name" value="Int_alpha"/>
    <property type="match status" value="4"/>
</dbReference>
<dbReference type="InterPro" id="IPR013517">
    <property type="entry name" value="FG-GAP"/>
</dbReference>
<dbReference type="Proteomes" id="UP000736328">
    <property type="component" value="Unassembled WGS sequence"/>
</dbReference>
<dbReference type="GO" id="GO:0008305">
    <property type="term" value="C:integrin complex"/>
    <property type="evidence" value="ECO:0007669"/>
    <property type="project" value="InterPro"/>
</dbReference>
<feature type="signal peptide" evidence="4">
    <location>
        <begin position="1"/>
        <end position="20"/>
    </location>
</feature>
<organism evidence="6 7">
    <name type="scientific">candidate division TA06 bacterium</name>
    <dbReference type="NCBI Taxonomy" id="2250710"/>
    <lineage>
        <taxon>Bacteria</taxon>
        <taxon>Bacteria division TA06</taxon>
    </lineage>
</organism>
<comment type="caution">
    <text evidence="6">The sequence shown here is derived from an EMBL/GenBank/DDBJ whole genome shotgun (WGS) entry which is preliminary data.</text>
</comment>
<dbReference type="NCBIfam" id="TIGR04183">
    <property type="entry name" value="Por_Secre_tail"/>
    <property type="match status" value="1"/>
</dbReference>
<dbReference type="InterPro" id="IPR025965">
    <property type="entry name" value="FlgD/Vpr_Ig-like"/>
</dbReference>
<evidence type="ECO:0000313" key="6">
    <source>
        <dbReference type="EMBL" id="MBI4726663.1"/>
    </source>
</evidence>
<feature type="chain" id="PRO_5037304489" evidence="4">
    <location>
        <begin position="21"/>
        <end position="543"/>
    </location>
</feature>
<dbReference type="AlphaFoldDB" id="A0A933MK55"/>
<dbReference type="GO" id="GO:0007160">
    <property type="term" value="P:cell-matrix adhesion"/>
    <property type="evidence" value="ECO:0007669"/>
    <property type="project" value="TreeGrafter"/>
</dbReference>
<sequence length="543" mass="57750">MKRCIFILCILPFAFCFCTAQTVYNLEIIFQRGTPDTSLRYWGAAIAGVGDVNGDGYDDVAVGCIRDLGGPGEDTAKVYIFYGSNSFDTIPDLLISDWSSGPGVGICGGDINGDGVSDICITAAGRVYIHFGGNPPSINPDIRFGGRLYENYSVIATGDLNGDDTTDLIVGDFWNMDGNGHVNIYKGSAAFDTIPWLRINGHDYEKFGMGLASGKDVNGDGFDDLAVGANGYNPDERGRVYIFYGGAAMDTIPDWWKDGEGPVNLLGSEGTICFAQDSAGYDKLWFGCELYPGGYNSNNNSGKVWLFNGGNPMDTLPDMTIIGPDTFYGLGTSVASGLVNSGNMGDYIAGAWTDSVMGAIGKSHLWLGSDTPDTALDAWLKGRWFRDCLGVGPTATADVNGDGKDEIILSNLAADTNNIVVICKYTGPDAVAGEPANNEQLAINNLLQNSPNPFKQSTVIKYQLSSPGRVSLMVYNVAGQLVKTLISGQVGAGQHTVKWDGRDNIGNKVSSGIYIYRLSAKGGSASGVEAGNKDMTKKLVVLR</sequence>
<evidence type="ECO:0000256" key="3">
    <source>
        <dbReference type="ARBA" id="ARBA00023180"/>
    </source>
</evidence>
<dbReference type="InterPro" id="IPR013519">
    <property type="entry name" value="Int_alpha_beta-p"/>
</dbReference>
<dbReference type="PROSITE" id="PS51470">
    <property type="entry name" value="FG_GAP"/>
    <property type="match status" value="2"/>
</dbReference>